<feature type="compositionally biased region" description="Acidic residues" evidence="1">
    <location>
        <begin position="219"/>
        <end position="228"/>
    </location>
</feature>
<evidence type="ECO:0000256" key="1">
    <source>
        <dbReference type="SAM" id="MobiDB-lite"/>
    </source>
</evidence>
<evidence type="ECO:0000313" key="3">
    <source>
        <dbReference type="RefSeq" id="XP_011304133.1"/>
    </source>
</evidence>
<dbReference type="Proteomes" id="UP000694866">
    <property type="component" value="Unplaced"/>
</dbReference>
<dbReference type="GeneID" id="105267172"/>
<gene>
    <name evidence="3" type="primary">LOC105267172</name>
</gene>
<feature type="compositionally biased region" description="Polar residues" evidence="1">
    <location>
        <begin position="246"/>
        <end position="256"/>
    </location>
</feature>
<dbReference type="AlphaFoldDB" id="A0A9R1U1H2"/>
<sequence>MNEKSWKMEEKSPNWLSSLWFNSRLFTVNEFPLKFHLVGYNPCEAYEIMKIIEAYGGKFSSPDDPDVFIFCDPGYPVDAGERDLYNVKYFHDSIAALKPQELINYKIHGSINEQSGGFMDVDDSSPLKNEETIKFSESINFHHQTTGGDEVETCDEKIDARDDINSSQADDDSWTTARAQIYCRERKSFVNGLMGNNRGVINAGPPVDYPEDNEKCESPSEDDDESDDSGVSKMTDDTLYSEGAPDNNSSSRNNFSVGARRSTGGRRSKFTPTEEDNEKIVKWIMEKKLNPTDTGKKIWRDFLDEQILSHLECTPRILARHYVTNVKNLPVMKKYLETAGTSPFAKYAGPRYTEEENRVLIQYLIDKDVIHRARAHSVWKECLEERGDLLNPIRTSTNLCNYFKQKLRKNYAKYTDDPKALKQFKSIESIRQQN</sequence>
<reference evidence="3" key="1">
    <citation type="submission" date="2025-08" db="UniProtKB">
        <authorList>
            <consortium name="RefSeq"/>
        </authorList>
    </citation>
    <scope>IDENTIFICATION</scope>
    <source>
        <strain evidence="3">USDA-PBARC FA_bdor</strain>
        <tissue evidence="3">Whole organism</tissue>
    </source>
</reference>
<proteinExistence type="predicted"/>
<protein>
    <submittedName>
        <fullName evidence="3">Uncharacterized protein</fullName>
    </submittedName>
</protein>
<evidence type="ECO:0000313" key="2">
    <source>
        <dbReference type="Proteomes" id="UP000694866"/>
    </source>
</evidence>
<accession>A0A9R1U1H2</accession>
<name>A0A9R1U1H2_9HYME</name>
<dbReference type="RefSeq" id="XP_011304133.1">
    <property type="nucleotide sequence ID" value="XM_011305831.1"/>
</dbReference>
<dbReference type="KEGG" id="fas:105267172"/>
<keyword evidence="2" id="KW-1185">Reference proteome</keyword>
<feature type="region of interest" description="Disordered" evidence="1">
    <location>
        <begin position="194"/>
        <end position="273"/>
    </location>
</feature>
<dbReference type="OrthoDB" id="10504668at2759"/>
<organism evidence="2 3">
    <name type="scientific">Fopius arisanus</name>
    <dbReference type="NCBI Taxonomy" id="64838"/>
    <lineage>
        <taxon>Eukaryota</taxon>
        <taxon>Metazoa</taxon>
        <taxon>Ecdysozoa</taxon>
        <taxon>Arthropoda</taxon>
        <taxon>Hexapoda</taxon>
        <taxon>Insecta</taxon>
        <taxon>Pterygota</taxon>
        <taxon>Neoptera</taxon>
        <taxon>Endopterygota</taxon>
        <taxon>Hymenoptera</taxon>
        <taxon>Apocrita</taxon>
        <taxon>Ichneumonoidea</taxon>
        <taxon>Braconidae</taxon>
        <taxon>Opiinae</taxon>
        <taxon>Fopius</taxon>
    </lineage>
</organism>